<dbReference type="RefSeq" id="WP_114297874.1">
    <property type="nucleotide sequence ID" value="NZ_QPJT01000011.1"/>
</dbReference>
<dbReference type="Gene3D" id="3.40.50.12780">
    <property type="entry name" value="N-terminal domain of ligase-like"/>
    <property type="match status" value="1"/>
</dbReference>
<name>A0A369B4E9_9FIRM</name>
<evidence type="ECO:0000313" key="2">
    <source>
        <dbReference type="Proteomes" id="UP000253034"/>
    </source>
</evidence>
<dbReference type="SUPFAM" id="SSF56801">
    <property type="entry name" value="Acetyl-CoA synthetase-like"/>
    <property type="match status" value="1"/>
</dbReference>
<organism evidence="1 2">
    <name type="scientific">Anaerobacterium chartisolvens</name>
    <dbReference type="NCBI Taxonomy" id="1297424"/>
    <lineage>
        <taxon>Bacteria</taxon>
        <taxon>Bacillati</taxon>
        <taxon>Bacillota</taxon>
        <taxon>Clostridia</taxon>
        <taxon>Eubacteriales</taxon>
        <taxon>Oscillospiraceae</taxon>
        <taxon>Anaerobacterium</taxon>
    </lineage>
</organism>
<dbReference type="Proteomes" id="UP000253034">
    <property type="component" value="Unassembled WGS sequence"/>
</dbReference>
<keyword evidence="2" id="KW-1185">Reference proteome</keyword>
<evidence type="ECO:0000313" key="1">
    <source>
        <dbReference type="EMBL" id="RCX16321.1"/>
    </source>
</evidence>
<dbReference type="AlphaFoldDB" id="A0A369B4E9"/>
<dbReference type="OrthoDB" id="179194at2"/>
<comment type="caution">
    <text evidence="1">The sequence shown here is derived from an EMBL/GenBank/DDBJ whole genome shotgun (WGS) entry which is preliminary data.</text>
</comment>
<gene>
    <name evidence="1" type="ORF">DFR58_11166</name>
</gene>
<reference evidence="1 2" key="1">
    <citation type="submission" date="2018-07" db="EMBL/GenBank/DDBJ databases">
        <title>Genomic Encyclopedia of Type Strains, Phase IV (KMG-IV): sequencing the most valuable type-strain genomes for metagenomic binning, comparative biology and taxonomic classification.</title>
        <authorList>
            <person name="Goeker M."/>
        </authorList>
    </citation>
    <scope>NUCLEOTIDE SEQUENCE [LARGE SCALE GENOMIC DNA]</scope>
    <source>
        <strain evidence="1 2">DSM 27016</strain>
    </source>
</reference>
<accession>A0A369B4E9</accession>
<sequence>MEKKTVYQLNDEYLKRILSIHFDRNNGSPYWLEKAKEKNIDVLSEINSFEVFKDLFAFKTRNEMAEYEDDLRTRQLEDFIPRSVKKKAPWIWASETGGTTGIAKRGTWGSQYWDDILDFSNEFLDLHGVPKNENWLFIGPTGPHTTGRLLISIAENRGGMIYCIDMDPRIVRLYLAEGNEKAVQRYVEHLWEQVVPIIKYQNIGVVFCTASLLELLPQYVDVSLFEKVKAVTHAGLAMSRDTYKFLKEDLFPNKPVVGIYGTSVSGISFQKPYEKEDDYRIIYIPSQPFISLEAINEDGTLADYDKQGDVRCFRFTEDSIIPGFIERDKGIRIKPFGKVADRYNWDWICDIQSPASLSGQKMEGVY</sequence>
<proteinExistence type="predicted"/>
<protein>
    <submittedName>
        <fullName evidence="1">Thienamycin biosynthesis protein ThnN</fullName>
    </submittedName>
</protein>
<dbReference type="EMBL" id="QPJT01000011">
    <property type="protein sequence ID" value="RCX16321.1"/>
    <property type="molecule type" value="Genomic_DNA"/>
</dbReference>
<dbReference type="InterPro" id="IPR042099">
    <property type="entry name" value="ANL_N_sf"/>
</dbReference>